<feature type="domain" description="Recombinase" evidence="7">
    <location>
        <begin position="203"/>
        <end position="330"/>
    </location>
</feature>
<reference evidence="8 9" key="1">
    <citation type="submission" date="2017-08" db="EMBL/GenBank/DDBJ databases">
        <title>Genome sequence of Streptomyces albireticuli NRRL B-1670.</title>
        <authorList>
            <person name="Graham D.E."/>
            <person name="Mahan K.M."/>
            <person name="Klingeman D.M."/>
            <person name="Hettich R.L."/>
            <person name="Parry R.J."/>
            <person name="Spain J.C."/>
        </authorList>
    </citation>
    <scope>NUCLEOTIDE SEQUENCE [LARGE SCALE GENOMIC DNA]</scope>
    <source>
        <strain evidence="8 9">NRRL B-1670</strain>
    </source>
</reference>
<dbReference type="PANTHER" id="PTHR30461:SF2">
    <property type="entry name" value="SERINE RECOMBINASE PINE-RELATED"/>
    <property type="match status" value="1"/>
</dbReference>
<proteinExistence type="predicted"/>
<dbReference type="InterPro" id="IPR038109">
    <property type="entry name" value="DNA_bind_recomb_sf"/>
</dbReference>
<keyword evidence="9" id="KW-1185">Reference proteome</keyword>
<evidence type="ECO:0000259" key="6">
    <source>
        <dbReference type="PROSITE" id="PS51736"/>
    </source>
</evidence>
<dbReference type="InterPro" id="IPR006119">
    <property type="entry name" value="Resolv_N"/>
</dbReference>
<dbReference type="Pfam" id="PF00239">
    <property type="entry name" value="Resolvase"/>
    <property type="match status" value="1"/>
</dbReference>
<dbReference type="PROSITE" id="PS51737">
    <property type="entry name" value="RECOMBINASE_DNA_BIND"/>
    <property type="match status" value="1"/>
</dbReference>
<keyword evidence="3" id="KW-0233">DNA recombination</keyword>
<dbReference type="GO" id="GO:0000150">
    <property type="term" value="F:DNA strand exchange activity"/>
    <property type="evidence" value="ECO:0007669"/>
    <property type="project" value="InterPro"/>
</dbReference>
<dbReference type="GO" id="GO:0003677">
    <property type="term" value="F:DNA binding"/>
    <property type="evidence" value="ECO:0007669"/>
    <property type="project" value="UniProtKB-KW"/>
</dbReference>
<dbReference type="Pfam" id="PF07508">
    <property type="entry name" value="Recombinase"/>
    <property type="match status" value="1"/>
</dbReference>
<keyword evidence="2" id="KW-0238">DNA-binding</keyword>
<dbReference type="PANTHER" id="PTHR30461">
    <property type="entry name" value="DNA-INVERTASE FROM LAMBDOID PROPHAGE"/>
    <property type="match status" value="1"/>
</dbReference>
<name>A0A2A2D2P8_9ACTN</name>
<dbReference type="Pfam" id="PF13408">
    <property type="entry name" value="Zn_ribbon_recom"/>
    <property type="match status" value="1"/>
</dbReference>
<dbReference type="EMBL" id="NSJV01000530">
    <property type="protein sequence ID" value="PAU45804.1"/>
    <property type="molecule type" value="Genomic_DNA"/>
</dbReference>
<dbReference type="InterPro" id="IPR036162">
    <property type="entry name" value="Resolvase-like_N_sf"/>
</dbReference>
<feature type="active site" description="O-(5'-phospho-DNA)-serine intermediate" evidence="4 5">
    <location>
        <position position="53"/>
    </location>
</feature>
<evidence type="ECO:0000313" key="9">
    <source>
        <dbReference type="Proteomes" id="UP000218944"/>
    </source>
</evidence>
<dbReference type="PROSITE" id="PS51736">
    <property type="entry name" value="RECOMBINASES_3"/>
    <property type="match status" value="1"/>
</dbReference>
<evidence type="ECO:0000256" key="5">
    <source>
        <dbReference type="PROSITE-ProRule" id="PRU10137"/>
    </source>
</evidence>
<protein>
    <submittedName>
        <fullName evidence="8">Recombinase</fullName>
    </submittedName>
</protein>
<evidence type="ECO:0000256" key="3">
    <source>
        <dbReference type="ARBA" id="ARBA00023172"/>
    </source>
</evidence>
<keyword evidence="1" id="KW-0229">DNA integration</keyword>
<dbReference type="SUPFAM" id="SSF53041">
    <property type="entry name" value="Resolvase-like"/>
    <property type="match status" value="1"/>
</dbReference>
<evidence type="ECO:0000313" key="8">
    <source>
        <dbReference type="EMBL" id="PAU45804.1"/>
    </source>
</evidence>
<dbReference type="AlphaFoldDB" id="A0A2A2D2P8"/>
<dbReference type="InterPro" id="IPR025827">
    <property type="entry name" value="Zn_ribbon_recom_dom"/>
</dbReference>
<dbReference type="Pfam" id="PF13340">
    <property type="entry name" value="DUF4096"/>
    <property type="match status" value="1"/>
</dbReference>
<dbReference type="SMART" id="SM00857">
    <property type="entry name" value="Resolvase"/>
    <property type="match status" value="1"/>
</dbReference>
<dbReference type="InterPro" id="IPR006118">
    <property type="entry name" value="Recombinase_CS"/>
</dbReference>
<dbReference type="InterPro" id="IPR011109">
    <property type="entry name" value="DNA_bind_recombinase_dom"/>
</dbReference>
<dbReference type="Proteomes" id="UP000218944">
    <property type="component" value="Unassembled WGS sequence"/>
</dbReference>
<dbReference type="CDD" id="cd00338">
    <property type="entry name" value="Ser_Recombinase"/>
    <property type="match status" value="1"/>
</dbReference>
<accession>A0A2A2D2P8</accession>
<evidence type="ECO:0000259" key="7">
    <source>
        <dbReference type="PROSITE" id="PS51737"/>
    </source>
</evidence>
<evidence type="ECO:0000256" key="4">
    <source>
        <dbReference type="PIRSR" id="PIRSR606118-50"/>
    </source>
</evidence>
<gene>
    <name evidence="8" type="ORF">CK936_27550</name>
</gene>
<dbReference type="Gene3D" id="3.90.1750.20">
    <property type="entry name" value="Putative Large Serine Recombinase, Chain B, Domain 2"/>
    <property type="match status" value="1"/>
</dbReference>
<dbReference type="PROSITE" id="PS00397">
    <property type="entry name" value="RECOMBINASES_1"/>
    <property type="match status" value="1"/>
</dbReference>
<evidence type="ECO:0000256" key="2">
    <source>
        <dbReference type="ARBA" id="ARBA00023125"/>
    </source>
</evidence>
<comment type="caution">
    <text evidence="8">The sequence shown here is derived from an EMBL/GenBank/DDBJ whole genome shotgun (WGS) entry which is preliminary data.</text>
</comment>
<feature type="domain" description="Resolvase/invertase-type recombinase catalytic" evidence="6">
    <location>
        <begin position="45"/>
        <end position="193"/>
    </location>
</feature>
<dbReference type="InterPro" id="IPR050639">
    <property type="entry name" value="SSR_resolvase"/>
</dbReference>
<organism evidence="8 9">
    <name type="scientific">Streptomyces albireticuli</name>
    <dbReference type="NCBI Taxonomy" id="1940"/>
    <lineage>
        <taxon>Bacteria</taxon>
        <taxon>Bacillati</taxon>
        <taxon>Actinomycetota</taxon>
        <taxon>Actinomycetes</taxon>
        <taxon>Kitasatosporales</taxon>
        <taxon>Streptomycetaceae</taxon>
        <taxon>Streptomyces</taxon>
    </lineage>
</organism>
<sequence>MHPGDGGNRPGAWPTEVESTVAYGTTTLRGSVKVAARATSGRRLRAVDYLRVSTEEQKKGFGVAKQGRKTARHMARKDWDHVGTYIDDGVSGSLEMHERGDLARLMKDAHGDSFDVVVVEEGRAIGRVGRAFWRWVWALEDIGIFVSIVDGDIDNTTPEGRREMRRQADYAETEWETIRSRTQGGLQEKAEAPGSPHIGGRAPFGYRIADQGKVGLSRLVICEGEAEVIRLVHHWVTGEGLSFRKAAIRLNAQGKVTRSGKPWSYPNLRDRILSDPVLKGELVFRGKHAKVDISGSLAWGDRVAIPLPRILTEEESTELQNSVRGYRKRSAANRNFYPLSGRIVGLCGSPYTGHGRGSVQGCDRFYRCDGKREKTPGAAVCECSYVEAPTLEKRVWSEIVQLLGNSTKLEELAAEWVGMSTGDHGAHKERIDELDAQIASINSAIAAVIVATAKQNAGSVDAPEAITRATAALNDELGQLHQMRDEAASWLTEQEEADQRAWSLHELARRARRELADMEPEDQAEIMELLDLKVIFEGPVPVRTGGVTCSVQAWYRSTDLEIPAADLSDSEWDAIAPLIPRGRKSTMRRSVNALFYKARTGIPWSDLPDRYGSPSTGSKYFNHWVSDGTWGRINQALPGIQRVTLPVVELLPAMRVEGRFDPRVMLLPAEPSGMEW</sequence>
<dbReference type="Gene3D" id="3.40.50.1390">
    <property type="entry name" value="Resolvase, N-terminal catalytic domain"/>
    <property type="match status" value="1"/>
</dbReference>
<dbReference type="InterPro" id="IPR025161">
    <property type="entry name" value="IS402-like_dom"/>
</dbReference>
<dbReference type="GO" id="GO:0015074">
    <property type="term" value="P:DNA integration"/>
    <property type="evidence" value="ECO:0007669"/>
    <property type="project" value="UniProtKB-KW"/>
</dbReference>
<evidence type="ECO:0000256" key="1">
    <source>
        <dbReference type="ARBA" id="ARBA00022908"/>
    </source>
</evidence>